<evidence type="ECO:0000313" key="1">
    <source>
        <dbReference type="EMBL" id="VXA58023.1"/>
    </source>
</evidence>
<dbReference type="EMBL" id="CABWKZ010000045">
    <property type="protein sequence ID" value="VXA58023.1"/>
    <property type="molecule type" value="Genomic_DNA"/>
</dbReference>
<evidence type="ECO:0000313" key="2">
    <source>
        <dbReference type="Proteomes" id="UP000430404"/>
    </source>
</evidence>
<accession>A0A653KAK5</accession>
<name>A0A653KAK5_9GAMM</name>
<reference evidence="1 2" key="1">
    <citation type="submission" date="2019-10" db="EMBL/GenBank/DDBJ databases">
        <authorList>
            <person name="Karimi E."/>
        </authorList>
    </citation>
    <scope>NUCLEOTIDE SEQUENCE [LARGE SCALE GENOMIC DNA]</scope>
    <source>
        <strain evidence="1">Acinetobacter sp. 8BE</strain>
    </source>
</reference>
<protein>
    <submittedName>
        <fullName evidence="1">Signal peptide protein</fullName>
    </submittedName>
</protein>
<sequence>MNFIDQNWESVWKDYYFKKKREPKGQADIVELMIMLNLDQCKS</sequence>
<dbReference type="AlphaFoldDB" id="A0A653KAK5"/>
<dbReference type="Proteomes" id="UP000430404">
    <property type="component" value="Unassembled WGS sequence"/>
</dbReference>
<organism evidence="1 2">
    <name type="scientific">Acinetobacter proteolyticus</name>
    <dbReference type="NCBI Taxonomy" id="1776741"/>
    <lineage>
        <taxon>Bacteria</taxon>
        <taxon>Pseudomonadati</taxon>
        <taxon>Pseudomonadota</taxon>
        <taxon>Gammaproteobacteria</taxon>
        <taxon>Moraxellales</taxon>
        <taxon>Moraxellaceae</taxon>
        <taxon>Acinetobacter</taxon>
    </lineage>
</organism>
<proteinExistence type="predicted"/>
<gene>
    <name evidence="1" type="ORF">ACI8B_50508</name>
</gene>